<dbReference type="Proteomes" id="UP000030641">
    <property type="component" value="Unassembled WGS sequence"/>
</dbReference>
<dbReference type="HOGENOM" id="CLU_025068_0_1_1"/>
<dbReference type="GO" id="GO:0046912">
    <property type="term" value="F:acyltransferase activity, acyl groups converted into alkyl on transfer"/>
    <property type="evidence" value="ECO:0007669"/>
    <property type="project" value="InterPro"/>
</dbReference>
<dbReference type="STRING" id="1043005.A0A074YXZ8"/>
<dbReference type="OrthoDB" id="435022at2759"/>
<dbReference type="AlphaFoldDB" id="A0A074YXZ8"/>
<dbReference type="GeneID" id="25372238"/>
<dbReference type="Pfam" id="PF00285">
    <property type="entry name" value="Citrate_synt"/>
    <property type="match status" value="1"/>
</dbReference>
<dbReference type="GO" id="GO:0006099">
    <property type="term" value="P:tricarboxylic acid cycle"/>
    <property type="evidence" value="ECO:0007669"/>
    <property type="project" value="TreeGrafter"/>
</dbReference>
<dbReference type="SUPFAM" id="SSF48256">
    <property type="entry name" value="Citrate synthase"/>
    <property type="match status" value="1"/>
</dbReference>
<dbReference type="InParanoid" id="A0A074YXZ8"/>
<dbReference type="GO" id="GO:0005975">
    <property type="term" value="P:carbohydrate metabolic process"/>
    <property type="evidence" value="ECO:0007669"/>
    <property type="project" value="TreeGrafter"/>
</dbReference>
<evidence type="ECO:0000313" key="4">
    <source>
        <dbReference type="EMBL" id="KEQ91736.1"/>
    </source>
</evidence>
<organism evidence="4 5">
    <name type="scientific">Aureobasidium subglaciale (strain EXF-2481)</name>
    <name type="common">Aureobasidium pullulans var. subglaciale</name>
    <dbReference type="NCBI Taxonomy" id="1043005"/>
    <lineage>
        <taxon>Eukaryota</taxon>
        <taxon>Fungi</taxon>
        <taxon>Dikarya</taxon>
        <taxon>Ascomycota</taxon>
        <taxon>Pezizomycotina</taxon>
        <taxon>Dothideomycetes</taxon>
        <taxon>Dothideomycetidae</taxon>
        <taxon>Dothideales</taxon>
        <taxon>Saccotheciaceae</taxon>
        <taxon>Aureobasidium</taxon>
    </lineage>
</organism>
<keyword evidence="5" id="KW-1185">Reference proteome</keyword>
<dbReference type="RefSeq" id="XP_013340297.1">
    <property type="nucleotide sequence ID" value="XM_013484843.1"/>
</dbReference>
<keyword evidence="2 3" id="KW-0808">Transferase</keyword>
<dbReference type="PROSITE" id="PS00480">
    <property type="entry name" value="CITRATE_SYNTHASE"/>
    <property type="match status" value="1"/>
</dbReference>
<dbReference type="GO" id="GO:0005759">
    <property type="term" value="C:mitochondrial matrix"/>
    <property type="evidence" value="ECO:0007669"/>
    <property type="project" value="TreeGrafter"/>
</dbReference>
<sequence length="441" mass="48220">MSNGTLLVTDSRTNATIEIPITNNAVKATDFKVLKAPKTGAVLPGQAGAGLRLYDPGLNNTAVVESKICFSDGIRGIVQYRGQPIERLRDCEYEDLIHLFVWGSVPAPDQQATLKRQLNAHMLNIPPEVISVIQSFPSDSTPFPMIMAGLSTYLGCDTSAIPTYVGGNIYHGDLEATDKAILRTLAAYAVCSGLAVSHRTGKEFCMPRADFGFLENLLLMAGIVDTKTGLPDPKHVNAVQRTWVLSAEHGPTNSTSALLLTASSLSDPISCLISAVSTAYGPLHFGATEVAYRDFEAVGEPANVPNLIASVKAGDRRLYGYGHRVYKTVDPRVLFAKQVLEDLNSDDNPLLQVAYEIDRVAATDDYFISRQLNANADLYGVCIYIALEYPPEIVPVMMFASRTAGLMAHFREAMTRRNQIWRPQQIYVGDYYPEEAAQPRL</sequence>
<protein>
    <recommendedName>
        <fullName evidence="3">Citrate synthase</fullName>
    </recommendedName>
</protein>
<name>A0A074YXZ8_AURSE</name>
<dbReference type="Gene3D" id="1.10.230.10">
    <property type="entry name" value="Cytochrome P450-Terp, domain 2"/>
    <property type="match status" value="1"/>
</dbReference>
<dbReference type="OMA" id="EFAVSHH"/>
<reference evidence="4 5" key="1">
    <citation type="journal article" date="2014" name="BMC Genomics">
        <title>Genome sequencing of four Aureobasidium pullulans varieties: biotechnological potential, stress tolerance, and description of new species.</title>
        <authorList>
            <person name="Gostin Ar C."/>
            <person name="Ohm R.A."/>
            <person name="Kogej T."/>
            <person name="Sonjak S."/>
            <person name="Turk M."/>
            <person name="Zajc J."/>
            <person name="Zalar P."/>
            <person name="Grube M."/>
            <person name="Sun H."/>
            <person name="Han J."/>
            <person name="Sharma A."/>
            <person name="Chiniquy J."/>
            <person name="Ngan C.Y."/>
            <person name="Lipzen A."/>
            <person name="Barry K."/>
            <person name="Grigoriev I.V."/>
            <person name="Gunde-Cimerman N."/>
        </authorList>
    </citation>
    <scope>NUCLEOTIDE SEQUENCE [LARGE SCALE GENOMIC DNA]</scope>
    <source>
        <strain evidence="4 5">EXF-2481</strain>
    </source>
</reference>
<dbReference type="Gene3D" id="1.10.580.10">
    <property type="entry name" value="Citrate Synthase, domain 1"/>
    <property type="match status" value="1"/>
</dbReference>
<comment type="similarity">
    <text evidence="1 3">Belongs to the citrate synthase family.</text>
</comment>
<evidence type="ECO:0000256" key="1">
    <source>
        <dbReference type="ARBA" id="ARBA00010566"/>
    </source>
</evidence>
<dbReference type="PANTHER" id="PTHR11739">
    <property type="entry name" value="CITRATE SYNTHASE"/>
    <property type="match status" value="1"/>
</dbReference>
<accession>A0A074YXZ8</accession>
<dbReference type="InterPro" id="IPR002020">
    <property type="entry name" value="Citrate_synthase"/>
</dbReference>
<dbReference type="InterPro" id="IPR016142">
    <property type="entry name" value="Citrate_synth-like_lrg_a-sub"/>
</dbReference>
<evidence type="ECO:0000313" key="5">
    <source>
        <dbReference type="Proteomes" id="UP000030641"/>
    </source>
</evidence>
<dbReference type="PANTHER" id="PTHR11739:SF4">
    <property type="entry name" value="CITRATE SYNTHASE, PEROXISOMAL"/>
    <property type="match status" value="1"/>
</dbReference>
<dbReference type="InterPro" id="IPR036969">
    <property type="entry name" value="Citrate_synthase_sf"/>
</dbReference>
<dbReference type="InterPro" id="IPR019810">
    <property type="entry name" value="Citrate_synthase_AS"/>
</dbReference>
<gene>
    <name evidence="4" type="ORF">AUEXF2481DRAFT_91819</name>
</gene>
<dbReference type="PRINTS" id="PR00143">
    <property type="entry name" value="CITRTSNTHASE"/>
</dbReference>
<evidence type="ECO:0000256" key="3">
    <source>
        <dbReference type="RuleBase" id="RU000441"/>
    </source>
</evidence>
<dbReference type="EMBL" id="KL584775">
    <property type="protein sequence ID" value="KEQ91736.1"/>
    <property type="molecule type" value="Genomic_DNA"/>
</dbReference>
<proteinExistence type="inferred from homology"/>
<evidence type="ECO:0000256" key="2">
    <source>
        <dbReference type="ARBA" id="ARBA00022679"/>
    </source>
</evidence>
<dbReference type="InterPro" id="IPR016143">
    <property type="entry name" value="Citrate_synth-like_sm_a-sub"/>
</dbReference>